<name>A0A9P5P1F2_GYMJU</name>
<dbReference type="AlphaFoldDB" id="A0A9P5P1F2"/>
<gene>
    <name evidence="13" type="ORF">CPB84DRAFT_1669523</name>
</gene>
<dbReference type="OrthoDB" id="363185at2759"/>
<protein>
    <recommendedName>
        <fullName evidence="7">adenine phosphoribosyltransferase</fullName>
        <ecNumber evidence="7">2.4.2.7</ecNumber>
    </recommendedName>
</protein>
<evidence type="ECO:0000313" key="14">
    <source>
        <dbReference type="Proteomes" id="UP000724874"/>
    </source>
</evidence>
<reference evidence="13" key="1">
    <citation type="submission" date="2020-11" db="EMBL/GenBank/DDBJ databases">
        <authorList>
            <consortium name="DOE Joint Genome Institute"/>
            <person name="Ahrendt S."/>
            <person name="Riley R."/>
            <person name="Andreopoulos W."/>
            <person name="LaButti K."/>
            <person name="Pangilinan J."/>
            <person name="Ruiz-duenas F.J."/>
            <person name="Barrasa J.M."/>
            <person name="Sanchez-Garcia M."/>
            <person name="Camarero S."/>
            <person name="Miyauchi S."/>
            <person name="Serrano A."/>
            <person name="Linde D."/>
            <person name="Babiker R."/>
            <person name="Drula E."/>
            <person name="Ayuso-Fernandez I."/>
            <person name="Pacheco R."/>
            <person name="Padilla G."/>
            <person name="Ferreira P."/>
            <person name="Barriuso J."/>
            <person name="Kellner H."/>
            <person name="Castanera R."/>
            <person name="Alfaro M."/>
            <person name="Ramirez L."/>
            <person name="Pisabarro A.G."/>
            <person name="Kuo A."/>
            <person name="Tritt A."/>
            <person name="Lipzen A."/>
            <person name="He G."/>
            <person name="Yan M."/>
            <person name="Ng V."/>
            <person name="Cullen D."/>
            <person name="Martin F."/>
            <person name="Rosso M.-N."/>
            <person name="Henrissat B."/>
            <person name="Hibbett D."/>
            <person name="Martinez A.T."/>
            <person name="Grigoriev I.V."/>
        </authorList>
    </citation>
    <scope>NUCLEOTIDE SEQUENCE</scope>
    <source>
        <strain evidence="13">AH 44721</strain>
    </source>
</reference>
<feature type="domain" description="Phosphoribosyltransferase" evidence="12">
    <location>
        <begin position="65"/>
        <end position="165"/>
    </location>
</feature>
<evidence type="ECO:0000256" key="6">
    <source>
        <dbReference type="ARBA" id="ARBA00011738"/>
    </source>
</evidence>
<comment type="function">
    <text evidence="2">Catalyzes a salvage reaction resulting in the formation of AMP, that is energically less costly than de novo synthesis.</text>
</comment>
<evidence type="ECO:0000256" key="10">
    <source>
        <dbReference type="ARBA" id="ARBA00022679"/>
    </source>
</evidence>
<evidence type="ECO:0000256" key="2">
    <source>
        <dbReference type="ARBA" id="ARBA00003968"/>
    </source>
</evidence>
<organism evidence="13 14">
    <name type="scientific">Gymnopilus junonius</name>
    <name type="common">Spectacular rustgill mushroom</name>
    <name type="synonym">Gymnopilus spectabilis subsp. junonius</name>
    <dbReference type="NCBI Taxonomy" id="109634"/>
    <lineage>
        <taxon>Eukaryota</taxon>
        <taxon>Fungi</taxon>
        <taxon>Dikarya</taxon>
        <taxon>Basidiomycota</taxon>
        <taxon>Agaricomycotina</taxon>
        <taxon>Agaricomycetes</taxon>
        <taxon>Agaricomycetidae</taxon>
        <taxon>Agaricales</taxon>
        <taxon>Agaricineae</taxon>
        <taxon>Hymenogastraceae</taxon>
        <taxon>Gymnopilus</taxon>
    </lineage>
</organism>
<keyword evidence="14" id="KW-1185">Reference proteome</keyword>
<dbReference type="GO" id="GO:0044209">
    <property type="term" value="P:AMP salvage"/>
    <property type="evidence" value="ECO:0007669"/>
    <property type="project" value="TreeGrafter"/>
</dbReference>
<evidence type="ECO:0000256" key="7">
    <source>
        <dbReference type="ARBA" id="ARBA00011893"/>
    </source>
</evidence>
<comment type="subcellular location">
    <subcellularLocation>
        <location evidence="3">Cytoplasm</location>
    </subcellularLocation>
</comment>
<keyword evidence="10" id="KW-0808">Transferase</keyword>
<comment type="caution">
    <text evidence="13">The sequence shown here is derived from an EMBL/GenBank/DDBJ whole genome shotgun (WGS) entry which is preliminary data.</text>
</comment>
<dbReference type="Gene3D" id="3.40.50.2020">
    <property type="match status" value="1"/>
</dbReference>
<dbReference type="GO" id="GO:0006166">
    <property type="term" value="P:purine ribonucleoside salvage"/>
    <property type="evidence" value="ECO:0007669"/>
    <property type="project" value="UniProtKB-KW"/>
</dbReference>
<keyword evidence="8" id="KW-0963">Cytoplasm</keyword>
<comment type="subunit">
    <text evidence="6">Homodimer.</text>
</comment>
<dbReference type="GO" id="GO:0002055">
    <property type="term" value="F:adenine binding"/>
    <property type="evidence" value="ECO:0007669"/>
    <property type="project" value="TreeGrafter"/>
</dbReference>
<comment type="pathway">
    <text evidence="4">Purine metabolism; AMP biosynthesis via salvage pathway; AMP from adenine: step 1/1.</text>
</comment>
<evidence type="ECO:0000256" key="4">
    <source>
        <dbReference type="ARBA" id="ARBA00004659"/>
    </source>
</evidence>
<proteinExistence type="inferred from homology"/>
<dbReference type="EMBL" id="JADNYJ010000001">
    <property type="protein sequence ID" value="KAF8913827.1"/>
    <property type="molecule type" value="Genomic_DNA"/>
</dbReference>
<evidence type="ECO:0000256" key="5">
    <source>
        <dbReference type="ARBA" id="ARBA00008391"/>
    </source>
</evidence>
<dbReference type="CDD" id="cd06223">
    <property type="entry name" value="PRTases_typeI"/>
    <property type="match status" value="1"/>
</dbReference>
<dbReference type="Proteomes" id="UP000724874">
    <property type="component" value="Unassembled WGS sequence"/>
</dbReference>
<dbReference type="PANTHER" id="PTHR32315:SF3">
    <property type="entry name" value="ADENINE PHOSPHORIBOSYLTRANSFERASE"/>
    <property type="match status" value="1"/>
</dbReference>
<evidence type="ECO:0000256" key="3">
    <source>
        <dbReference type="ARBA" id="ARBA00004496"/>
    </source>
</evidence>
<sequence>MSDIDIIKSYLTSHPDFPKKAGLILGIVFLDIFPILRNPVVFETLITHLVHHITSHTLALSPIKKVDVIVGLDARGFLFGPIVALRLGAAFVPVRKVGKLPGECVSATYIKEYGTDVFEMQAGAIQPNQNVVIIDDLMATGGSAKAAGELVAKQGGKTLEYLFVIELLFLKGAEKLDAPVYSIIQSDD</sequence>
<dbReference type="PANTHER" id="PTHR32315">
    <property type="entry name" value="ADENINE PHOSPHORIBOSYLTRANSFERASE"/>
    <property type="match status" value="1"/>
</dbReference>
<keyword evidence="9 13" id="KW-0328">Glycosyltransferase</keyword>
<keyword evidence="11" id="KW-0660">Purine salvage</keyword>
<dbReference type="GO" id="GO:0005737">
    <property type="term" value="C:cytoplasm"/>
    <property type="evidence" value="ECO:0007669"/>
    <property type="project" value="UniProtKB-SubCell"/>
</dbReference>
<evidence type="ECO:0000259" key="12">
    <source>
        <dbReference type="Pfam" id="PF00156"/>
    </source>
</evidence>
<dbReference type="EC" id="2.4.2.7" evidence="7"/>
<dbReference type="GO" id="GO:0016208">
    <property type="term" value="F:AMP binding"/>
    <property type="evidence" value="ECO:0007669"/>
    <property type="project" value="TreeGrafter"/>
</dbReference>
<evidence type="ECO:0000256" key="11">
    <source>
        <dbReference type="ARBA" id="ARBA00022726"/>
    </source>
</evidence>
<comment type="catalytic activity">
    <reaction evidence="1">
        <text>AMP + diphosphate = 5-phospho-alpha-D-ribose 1-diphosphate + adenine</text>
        <dbReference type="Rhea" id="RHEA:16609"/>
        <dbReference type="ChEBI" id="CHEBI:16708"/>
        <dbReference type="ChEBI" id="CHEBI:33019"/>
        <dbReference type="ChEBI" id="CHEBI:58017"/>
        <dbReference type="ChEBI" id="CHEBI:456215"/>
        <dbReference type="EC" id="2.4.2.7"/>
    </reaction>
</comment>
<evidence type="ECO:0000256" key="1">
    <source>
        <dbReference type="ARBA" id="ARBA00000868"/>
    </source>
</evidence>
<dbReference type="SUPFAM" id="SSF53271">
    <property type="entry name" value="PRTase-like"/>
    <property type="match status" value="1"/>
</dbReference>
<evidence type="ECO:0000256" key="9">
    <source>
        <dbReference type="ARBA" id="ARBA00022676"/>
    </source>
</evidence>
<comment type="similarity">
    <text evidence="5">Belongs to the purine/pyrimidine phosphoribosyltransferase family.</text>
</comment>
<accession>A0A9P5P1F2</accession>
<dbReference type="InterPro" id="IPR005764">
    <property type="entry name" value="Ade_phspho_trans"/>
</dbReference>
<dbReference type="GO" id="GO:0003999">
    <property type="term" value="F:adenine phosphoribosyltransferase activity"/>
    <property type="evidence" value="ECO:0007669"/>
    <property type="project" value="UniProtKB-EC"/>
</dbReference>
<dbReference type="NCBIfam" id="NF002636">
    <property type="entry name" value="PRK02304.1-5"/>
    <property type="match status" value="1"/>
</dbReference>
<dbReference type="Pfam" id="PF00156">
    <property type="entry name" value="Pribosyltran"/>
    <property type="match status" value="1"/>
</dbReference>
<dbReference type="HAMAP" id="MF_00004">
    <property type="entry name" value="Aden_phosphoribosyltr"/>
    <property type="match status" value="1"/>
</dbReference>
<dbReference type="FunFam" id="3.40.50.2020:FF:000004">
    <property type="entry name" value="Adenine phosphoribosyltransferase"/>
    <property type="match status" value="1"/>
</dbReference>
<dbReference type="InterPro" id="IPR000836">
    <property type="entry name" value="PRTase_dom"/>
</dbReference>
<dbReference type="InterPro" id="IPR050054">
    <property type="entry name" value="UPRTase/APRTase"/>
</dbReference>
<dbReference type="InterPro" id="IPR029057">
    <property type="entry name" value="PRTase-like"/>
</dbReference>
<dbReference type="GO" id="GO:0006168">
    <property type="term" value="P:adenine salvage"/>
    <property type="evidence" value="ECO:0007669"/>
    <property type="project" value="InterPro"/>
</dbReference>
<evidence type="ECO:0000313" key="13">
    <source>
        <dbReference type="EMBL" id="KAF8913827.1"/>
    </source>
</evidence>
<evidence type="ECO:0000256" key="8">
    <source>
        <dbReference type="ARBA" id="ARBA00022490"/>
    </source>
</evidence>